<protein>
    <submittedName>
        <fullName evidence="1">Uncharacterized protein</fullName>
    </submittedName>
</protein>
<dbReference type="Proteomes" id="UP001472677">
    <property type="component" value="Unassembled WGS sequence"/>
</dbReference>
<keyword evidence="2" id="KW-1185">Reference proteome</keyword>
<evidence type="ECO:0000313" key="2">
    <source>
        <dbReference type="Proteomes" id="UP001472677"/>
    </source>
</evidence>
<comment type="caution">
    <text evidence="1">The sequence shown here is derived from an EMBL/GenBank/DDBJ whole genome shotgun (WGS) entry which is preliminary data.</text>
</comment>
<sequence length="119" mass="13334">MSSHNPTPLPSPMSHWKFLWVASQTCDRACHNRERLGRVMVVGQRDETLPNCVPKNGKPLDPAVGRLGDGFPINHGEFPDIRRQTPNETTNDFVYVRTDSHWEFGGLHEGGNGRENGLS</sequence>
<evidence type="ECO:0000313" key="1">
    <source>
        <dbReference type="EMBL" id="KAK8492108.1"/>
    </source>
</evidence>
<reference evidence="1 2" key="1">
    <citation type="journal article" date="2024" name="G3 (Bethesda)">
        <title>Genome assembly of Hibiscus sabdariffa L. provides insights into metabolisms of medicinal natural products.</title>
        <authorList>
            <person name="Kim T."/>
        </authorList>
    </citation>
    <scope>NUCLEOTIDE SEQUENCE [LARGE SCALE GENOMIC DNA]</scope>
    <source>
        <strain evidence="1">TK-2024</strain>
        <tissue evidence="1">Old leaves</tissue>
    </source>
</reference>
<accession>A0ABR2AG37</accession>
<name>A0ABR2AG37_9ROSI</name>
<proteinExistence type="predicted"/>
<organism evidence="1 2">
    <name type="scientific">Hibiscus sabdariffa</name>
    <name type="common">roselle</name>
    <dbReference type="NCBI Taxonomy" id="183260"/>
    <lineage>
        <taxon>Eukaryota</taxon>
        <taxon>Viridiplantae</taxon>
        <taxon>Streptophyta</taxon>
        <taxon>Embryophyta</taxon>
        <taxon>Tracheophyta</taxon>
        <taxon>Spermatophyta</taxon>
        <taxon>Magnoliopsida</taxon>
        <taxon>eudicotyledons</taxon>
        <taxon>Gunneridae</taxon>
        <taxon>Pentapetalae</taxon>
        <taxon>rosids</taxon>
        <taxon>malvids</taxon>
        <taxon>Malvales</taxon>
        <taxon>Malvaceae</taxon>
        <taxon>Malvoideae</taxon>
        <taxon>Hibiscus</taxon>
    </lineage>
</organism>
<gene>
    <name evidence="1" type="ORF">V6N12_011653</name>
</gene>
<dbReference type="EMBL" id="JBBPBM010000744">
    <property type="protein sequence ID" value="KAK8492108.1"/>
    <property type="molecule type" value="Genomic_DNA"/>
</dbReference>